<evidence type="ECO:0000313" key="5">
    <source>
        <dbReference type="Proteomes" id="UP000094565"/>
    </source>
</evidence>
<accession>A0A1B2JI20</accession>
<keyword evidence="2 3" id="KW-0040">ANK repeat</keyword>
<dbReference type="PANTHER" id="PTHR24171">
    <property type="entry name" value="ANKYRIN REPEAT DOMAIN-CONTAINING PROTEIN 39-RELATED"/>
    <property type="match status" value="1"/>
</dbReference>
<dbReference type="PROSITE" id="PS50088">
    <property type="entry name" value="ANK_REPEAT"/>
    <property type="match status" value="1"/>
</dbReference>
<evidence type="ECO:0000313" key="4">
    <source>
        <dbReference type="EMBL" id="ANZ77684.1"/>
    </source>
</evidence>
<dbReference type="SUPFAM" id="SSF48403">
    <property type="entry name" value="Ankyrin repeat"/>
    <property type="match status" value="1"/>
</dbReference>
<evidence type="ECO:0000256" key="1">
    <source>
        <dbReference type="ARBA" id="ARBA00022737"/>
    </source>
</evidence>
<proteinExistence type="predicted"/>
<dbReference type="InterPro" id="IPR036770">
    <property type="entry name" value="Ankyrin_rpt-contain_sf"/>
</dbReference>
<protein>
    <submittedName>
        <fullName evidence="4">BA75_04719T0</fullName>
    </submittedName>
</protein>
<dbReference type="OrthoDB" id="19174at2759"/>
<dbReference type="Gene3D" id="1.25.40.20">
    <property type="entry name" value="Ankyrin repeat-containing domain"/>
    <property type="match status" value="1"/>
</dbReference>
<name>A0A1B2JI20_PICPA</name>
<gene>
    <name evidence="4" type="primary">YCR051W</name>
    <name evidence="4" type="ORF">ATY40_BA7504719</name>
</gene>
<dbReference type="PANTHER" id="PTHR24171:SF9">
    <property type="entry name" value="ANKYRIN REPEAT DOMAIN-CONTAINING PROTEIN 39"/>
    <property type="match status" value="1"/>
</dbReference>
<dbReference type="EMBL" id="CP014587">
    <property type="protein sequence ID" value="ANZ77684.1"/>
    <property type="molecule type" value="Genomic_DNA"/>
</dbReference>
<dbReference type="InterPro" id="IPR002110">
    <property type="entry name" value="Ankyrin_rpt"/>
</dbReference>
<dbReference type="Proteomes" id="UP000094565">
    <property type="component" value="Chromosome 4"/>
</dbReference>
<reference evidence="4 5" key="1">
    <citation type="submission" date="2016-02" db="EMBL/GenBank/DDBJ databases">
        <title>Comparative genomic and transcriptomic foundation for Pichia pastoris.</title>
        <authorList>
            <person name="Love K.R."/>
            <person name="Shah K.A."/>
            <person name="Whittaker C.A."/>
            <person name="Wu J."/>
            <person name="Bartlett M.C."/>
            <person name="Ma D."/>
            <person name="Leeson R.L."/>
            <person name="Priest M."/>
            <person name="Young S.K."/>
            <person name="Love J.C."/>
        </authorList>
    </citation>
    <scope>NUCLEOTIDE SEQUENCE [LARGE SCALE GENOMIC DNA]</scope>
    <source>
        <strain evidence="4 5">ATCC 28485</strain>
    </source>
</reference>
<keyword evidence="5" id="KW-1185">Reference proteome</keyword>
<keyword evidence="1" id="KW-0677">Repeat</keyword>
<dbReference type="Pfam" id="PF12796">
    <property type="entry name" value="Ank_2"/>
    <property type="match status" value="1"/>
</dbReference>
<organism evidence="4 5">
    <name type="scientific">Komagataella pastoris</name>
    <name type="common">Yeast</name>
    <name type="synonym">Pichia pastoris</name>
    <dbReference type="NCBI Taxonomy" id="4922"/>
    <lineage>
        <taxon>Eukaryota</taxon>
        <taxon>Fungi</taxon>
        <taxon>Dikarya</taxon>
        <taxon>Ascomycota</taxon>
        <taxon>Saccharomycotina</taxon>
        <taxon>Pichiomycetes</taxon>
        <taxon>Pichiales</taxon>
        <taxon>Pichiaceae</taxon>
        <taxon>Komagataella</taxon>
    </lineage>
</organism>
<evidence type="ECO:0000256" key="2">
    <source>
        <dbReference type="ARBA" id="ARBA00023043"/>
    </source>
</evidence>
<dbReference type="SMART" id="SM00248">
    <property type="entry name" value="ANK"/>
    <property type="match status" value="2"/>
</dbReference>
<feature type="repeat" description="ANK" evidence="3">
    <location>
        <begin position="35"/>
        <end position="67"/>
    </location>
</feature>
<dbReference type="AlphaFoldDB" id="A0A1B2JI20"/>
<evidence type="ECO:0000256" key="3">
    <source>
        <dbReference type="PROSITE-ProRule" id="PRU00023"/>
    </source>
</evidence>
<dbReference type="PROSITE" id="PS50297">
    <property type="entry name" value="ANK_REP_REGION"/>
    <property type="match status" value="1"/>
</dbReference>
<sequence>MSSANIWVAASDGELAKVQNWVEKHGLSPNEKDPNGYTPIHAAAAYGHKELIRYLIEKGADINIQDQDGDTPLHHVESLEIAQLLVEEFKADPRITNSDGLTPLQFIQEEDEFPEVTEYLQSLAFDGALKNANAAQTQSVLDALPIPGTVGDHDIRYTLQSADSIEDDEESQKRRAEIEKIISGDNPEEGLQAYVLNAVQEHVKNLQSEELSNDALPEKKRRK</sequence>